<feature type="domain" description="TonB-dependent receptor-like beta-barrel" evidence="9">
    <location>
        <begin position="280"/>
        <end position="673"/>
    </location>
</feature>
<dbReference type="EMBL" id="MLJW01000203">
    <property type="protein sequence ID" value="OIQ93653.1"/>
    <property type="molecule type" value="Genomic_DNA"/>
</dbReference>
<evidence type="ECO:0000313" key="11">
    <source>
        <dbReference type="EMBL" id="OIQ93653.1"/>
    </source>
</evidence>
<dbReference type="Pfam" id="PF07715">
    <property type="entry name" value="Plug"/>
    <property type="match status" value="1"/>
</dbReference>
<dbReference type="InterPro" id="IPR012910">
    <property type="entry name" value="Plug_dom"/>
</dbReference>
<evidence type="ECO:0000256" key="6">
    <source>
        <dbReference type="ARBA" id="ARBA00023136"/>
    </source>
</evidence>
<evidence type="ECO:0000259" key="9">
    <source>
        <dbReference type="Pfam" id="PF00593"/>
    </source>
</evidence>
<dbReference type="PANTHER" id="PTHR30069:SF29">
    <property type="entry name" value="HEMOGLOBIN AND HEMOGLOBIN-HAPTOGLOBIN-BINDING PROTEIN 1-RELATED"/>
    <property type="match status" value="1"/>
</dbReference>
<evidence type="ECO:0000259" key="10">
    <source>
        <dbReference type="Pfam" id="PF07715"/>
    </source>
</evidence>
<keyword evidence="8" id="KW-0998">Cell outer membrane</keyword>
<feature type="domain" description="TonB-dependent receptor plug" evidence="10">
    <location>
        <begin position="116"/>
        <end position="224"/>
    </location>
</feature>
<proteinExistence type="predicted"/>
<keyword evidence="2" id="KW-0813">Transport</keyword>
<keyword evidence="6" id="KW-0472">Membrane</keyword>
<evidence type="ECO:0000256" key="8">
    <source>
        <dbReference type="ARBA" id="ARBA00023237"/>
    </source>
</evidence>
<dbReference type="InterPro" id="IPR039426">
    <property type="entry name" value="TonB-dep_rcpt-like"/>
</dbReference>
<dbReference type="InterPro" id="IPR000531">
    <property type="entry name" value="Beta-barrel_TonB"/>
</dbReference>
<dbReference type="InterPro" id="IPR036942">
    <property type="entry name" value="Beta-barrel_TonB_sf"/>
</dbReference>
<name>A0A1J5RZY6_9ZZZZ</name>
<dbReference type="PROSITE" id="PS52016">
    <property type="entry name" value="TONB_DEPENDENT_REC_3"/>
    <property type="match status" value="1"/>
</dbReference>
<dbReference type="AlphaFoldDB" id="A0A1J5RZY6"/>
<evidence type="ECO:0000256" key="3">
    <source>
        <dbReference type="ARBA" id="ARBA00022692"/>
    </source>
</evidence>
<sequence length="714" mass="80987">MKKLFFVIIILPIFTTAQNKLEVKIKDADTKKNLGFVSAYSKQIKAGAVSDSNGIIILSKIPDGKYEFVFSLTGYEKKEIEFSFPMKLIDSEIFLKKESENLDEVVVTSTRTNSRIKDIPIRVEVIGEDEVNEEGSMKPANISMLLAESPGIQTQQTSAINGNVSIRLQGLDGKYTQILKDGFPLYGGFSQGLSIMQIPPLDLKQVEIIKGSSGSLYGSDAIAGLVNLISKQPQEKRNLNFLFNQTSLGATDANGYFSQRWKKLGLTFLSSNNFQKATDVNKDGFSDLPKTKAYTINPTFYYYFDSTATLRFGINATHDYRKGGDMVVLNSHTDSLHQYFEEDISNRISSQLKFDKQFNKNTAFTFKNSVSLFDRAIHQNTFLFEGKQMSSYTEASVNYRSGKHQWVAGINYISEKFTEDSSKSHLSRNYHYETTGIFLQDDWKMNEKIAILTGLRTDYQNQYGIFILPRIALMYKLNKELYVRIGSGLGYTLPSIFSTASEQAGINTIQPLSSNVKAEKSIGGNIDLNWKKRLSAESTITFNQSFFFTQINDPLVLDSILFVTKSQPIIASGFETNIRLKIDELQVFLGYVFADAQRKYDAQQPFIPLTPKHKINADIIYEKEEDFSVAMEGYYISSMFRDLDTKTKEFMTFGLIVQKYFKHLSIIANCENIFDIRQTRFENIIIPPVANPTFRDIYAPLDGRVFNLAVRIKI</sequence>
<evidence type="ECO:0000256" key="4">
    <source>
        <dbReference type="ARBA" id="ARBA00022729"/>
    </source>
</evidence>
<protein>
    <submittedName>
        <fullName evidence="11">Colicin I receptor</fullName>
    </submittedName>
</protein>
<dbReference type="Pfam" id="PF13715">
    <property type="entry name" value="CarbopepD_reg_2"/>
    <property type="match status" value="1"/>
</dbReference>
<dbReference type="SUPFAM" id="SSF56935">
    <property type="entry name" value="Porins"/>
    <property type="match status" value="1"/>
</dbReference>
<dbReference type="GO" id="GO:0009279">
    <property type="term" value="C:cell outer membrane"/>
    <property type="evidence" value="ECO:0007669"/>
    <property type="project" value="UniProtKB-SubCell"/>
</dbReference>
<keyword evidence="3" id="KW-0812">Transmembrane</keyword>
<accession>A0A1J5RZY6</accession>
<evidence type="ECO:0000256" key="1">
    <source>
        <dbReference type="ARBA" id="ARBA00004571"/>
    </source>
</evidence>
<keyword evidence="5" id="KW-0798">TonB box</keyword>
<dbReference type="InterPro" id="IPR037066">
    <property type="entry name" value="Plug_dom_sf"/>
</dbReference>
<dbReference type="PANTHER" id="PTHR30069">
    <property type="entry name" value="TONB-DEPENDENT OUTER MEMBRANE RECEPTOR"/>
    <property type="match status" value="1"/>
</dbReference>
<dbReference type="GO" id="GO:0044718">
    <property type="term" value="P:siderophore transmembrane transport"/>
    <property type="evidence" value="ECO:0007669"/>
    <property type="project" value="TreeGrafter"/>
</dbReference>
<dbReference type="Gene3D" id="2.170.130.10">
    <property type="entry name" value="TonB-dependent receptor, plug domain"/>
    <property type="match status" value="1"/>
</dbReference>
<keyword evidence="7 11" id="KW-0675">Receptor</keyword>
<comment type="caution">
    <text evidence="11">The sequence shown here is derived from an EMBL/GenBank/DDBJ whole genome shotgun (WGS) entry which is preliminary data.</text>
</comment>
<evidence type="ECO:0000256" key="7">
    <source>
        <dbReference type="ARBA" id="ARBA00023170"/>
    </source>
</evidence>
<dbReference type="InterPro" id="IPR008969">
    <property type="entry name" value="CarboxyPept-like_regulatory"/>
</dbReference>
<dbReference type="Pfam" id="PF00593">
    <property type="entry name" value="TonB_dep_Rec_b-barrel"/>
    <property type="match status" value="1"/>
</dbReference>
<dbReference type="Gene3D" id="2.40.170.20">
    <property type="entry name" value="TonB-dependent receptor, beta-barrel domain"/>
    <property type="match status" value="1"/>
</dbReference>
<organism evidence="11">
    <name type="scientific">mine drainage metagenome</name>
    <dbReference type="NCBI Taxonomy" id="410659"/>
    <lineage>
        <taxon>unclassified sequences</taxon>
        <taxon>metagenomes</taxon>
        <taxon>ecological metagenomes</taxon>
    </lineage>
</organism>
<evidence type="ECO:0000256" key="5">
    <source>
        <dbReference type="ARBA" id="ARBA00023077"/>
    </source>
</evidence>
<gene>
    <name evidence="11" type="primary">cirA_14</name>
    <name evidence="11" type="ORF">GALL_244120</name>
</gene>
<dbReference type="GO" id="GO:0015344">
    <property type="term" value="F:siderophore uptake transmembrane transporter activity"/>
    <property type="evidence" value="ECO:0007669"/>
    <property type="project" value="TreeGrafter"/>
</dbReference>
<keyword evidence="4" id="KW-0732">Signal</keyword>
<dbReference type="SUPFAM" id="SSF49464">
    <property type="entry name" value="Carboxypeptidase regulatory domain-like"/>
    <property type="match status" value="1"/>
</dbReference>
<comment type="subcellular location">
    <subcellularLocation>
        <location evidence="1">Cell outer membrane</location>
        <topology evidence="1">Multi-pass membrane protein</topology>
    </subcellularLocation>
</comment>
<evidence type="ECO:0000256" key="2">
    <source>
        <dbReference type="ARBA" id="ARBA00022448"/>
    </source>
</evidence>
<reference evidence="11" key="1">
    <citation type="submission" date="2016-10" db="EMBL/GenBank/DDBJ databases">
        <title>Sequence of Gallionella enrichment culture.</title>
        <authorList>
            <person name="Poehlein A."/>
            <person name="Muehling M."/>
            <person name="Daniel R."/>
        </authorList>
    </citation>
    <scope>NUCLEOTIDE SEQUENCE</scope>
</reference>